<accession>A0A5E7VCQ6</accession>
<dbReference type="InterPro" id="IPR011990">
    <property type="entry name" value="TPR-like_helical_dom_sf"/>
</dbReference>
<name>A0A5E7VCQ6_PSEFL</name>
<dbReference type="AlphaFoldDB" id="A0A5E7VCQ6"/>
<dbReference type="RefSeq" id="WP_150787564.1">
    <property type="nucleotide sequence ID" value="NZ_CABVJF010000023.1"/>
</dbReference>
<sequence>MNTQDWQACPLDMSDLDLSGDKLREQWGRLHGGNREPFPDSAQLQEAWRQYHLGNFAQAVTIGLEMDGQGLVPAAFATTIYAQYVEKNDKRKTELFKEAMAMCKKAEMSGISSANVHYMFAVAMGRYSQFISMIEALAQGFGGSIKEQLEKCLGLEPDHAEAYITYGGWHAGITDQAGALMARMLYGATQDGAHEHYDAAVKLAPEAVVPFIEYARGLEVMYGSDNPGVVEKLQRAMQLTAHDAMQRLDQEQARQQLARLQA</sequence>
<proteinExistence type="predicted"/>
<dbReference type="Proteomes" id="UP000381378">
    <property type="component" value="Unassembled WGS sequence"/>
</dbReference>
<dbReference type="EMBL" id="CABVJF010000023">
    <property type="protein sequence ID" value="VVQ20715.1"/>
    <property type="molecule type" value="Genomic_DNA"/>
</dbReference>
<dbReference type="SUPFAM" id="SSF48452">
    <property type="entry name" value="TPR-like"/>
    <property type="match status" value="1"/>
</dbReference>
<evidence type="ECO:0000313" key="1">
    <source>
        <dbReference type="EMBL" id="VVQ20715.1"/>
    </source>
</evidence>
<gene>
    <name evidence="1" type="ORF">PS928_05046</name>
</gene>
<evidence type="ECO:0000313" key="2">
    <source>
        <dbReference type="Proteomes" id="UP000381378"/>
    </source>
</evidence>
<dbReference type="OrthoDB" id="6353325at2"/>
<organism evidence="1 2">
    <name type="scientific">Pseudomonas fluorescens</name>
    <dbReference type="NCBI Taxonomy" id="294"/>
    <lineage>
        <taxon>Bacteria</taxon>
        <taxon>Pseudomonadati</taxon>
        <taxon>Pseudomonadota</taxon>
        <taxon>Gammaproteobacteria</taxon>
        <taxon>Pseudomonadales</taxon>
        <taxon>Pseudomonadaceae</taxon>
        <taxon>Pseudomonas</taxon>
    </lineage>
</organism>
<reference evidence="1 2" key="1">
    <citation type="submission" date="2019-09" db="EMBL/GenBank/DDBJ databases">
        <authorList>
            <person name="Chandra G."/>
            <person name="Truman W A."/>
        </authorList>
    </citation>
    <scope>NUCLEOTIDE SEQUENCE [LARGE SCALE GENOMIC DNA]</scope>
    <source>
        <strain evidence="1">PS928</strain>
    </source>
</reference>
<protein>
    <submittedName>
        <fullName evidence="1">Uncharacterized protein</fullName>
    </submittedName>
</protein>